<dbReference type="PRINTS" id="PR00463">
    <property type="entry name" value="EP450I"/>
</dbReference>
<name>A0A0J9XKQ1_GEOCN</name>
<reference evidence="8" key="1">
    <citation type="submission" date="2014-03" db="EMBL/GenBank/DDBJ databases">
        <authorList>
            <person name="Casaregola S."/>
        </authorList>
    </citation>
    <scope>NUCLEOTIDE SEQUENCE [LARGE SCALE GENOMIC DNA]</scope>
    <source>
        <strain evidence="8">CLIB 918</strain>
    </source>
</reference>
<dbReference type="InterPro" id="IPR036396">
    <property type="entry name" value="Cyt_P450_sf"/>
</dbReference>
<dbReference type="GO" id="GO:0005506">
    <property type="term" value="F:iron ion binding"/>
    <property type="evidence" value="ECO:0007669"/>
    <property type="project" value="InterPro"/>
</dbReference>
<gene>
    <name evidence="8" type="ORF">BN980_GECA32s01033g</name>
</gene>
<dbReference type="GO" id="GO:0020037">
    <property type="term" value="F:heme binding"/>
    <property type="evidence" value="ECO:0007669"/>
    <property type="project" value="InterPro"/>
</dbReference>
<evidence type="ECO:0000256" key="2">
    <source>
        <dbReference type="ARBA" id="ARBA00010617"/>
    </source>
</evidence>
<evidence type="ECO:0000256" key="3">
    <source>
        <dbReference type="ARBA" id="ARBA00022723"/>
    </source>
</evidence>
<keyword evidence="6" id="KW-0560">Oxidoreductase</keyword>
<comment type="cofactor">
    <cofactor evidence="1 5">
        <name>heme</name>
        <dbReference type="ChEBI" id="CHEBI:30413"/>
    </cofactor>
</comment>
<dbReference type="Proteomes" id="UP000242525">
    <property type="component" value="Unassembled WGS sequence"/>
</dbReference>
<dbReference type="AlphaFoldDB" id="A0A0J9XKQ1"/>
<evidence type="ECO:0000313" key="8">
    <source>
        <dbReference type="EMBL" id="CDO58003.1"/>
    </source>
</evidence>
<evidence type="ECO:0000256" key="6">
    <source>
        <dbReference type="RuleBase" id="RU000461"/>
    </source>
</evidence>
<keyword evidence="7" id="KW-0472">Membrane</keyword>
<evidence type="ECO:0008006" key="10">
    <source>
        <dbReference type="Google" id="ProtNLM"/>
    </source>
</evidence>
<sequence length="502" mass="57265">MLLDILVKNPEVLLLVGSLLGLSVAIYYIILLPFFFSSLCNIPGPKLAAITKYYILYKTWSEQRNRLVHELHAKYGPIIRIAPTEISISDPAYVKEIYSANFDKSQFYGQFGNYGKLNAFSTLEKRGHIQRRRVTAQMYSKSFVTSEPIESIASTRVLDAVKNIRTSLQETKTVEVYELFHALAMDVVTGLILGDDQGTRMLKDQSRSSWKIIDDYRKQSSMWFWTTLMPQFYDWAAGKVRLAAGARAQDWNIKNCESAVKKGPSHGSILKKLYDSGVTGLDAFSEIQDHVAAGHETTGATLSFLTWHLSKHPEVQKELHEEIVTAFGACPNADYVPPYKQVEKLEYLNGVVMETLRLYAAIPGAEPRVVPPSGMMWRGSDSTNGEPIYIPGGTIISMQPWTLHRDENIYKNALEFDPYRWINASEEELRLMNRSFMAFGAGVRMCLGLHLATEEIKLLVTSMYWRWKTIVNKDYNDDNMYVVDKYTVHPKGHYTLLDFEEW</sequence>
<dbReference type="PANTHER" id="PTHR24305:SF166">
    <property type="entry name" value="CYTOCHROME P450 12A4, MITOCHONDRIAL-RELATED"/>
    <property type="match status" value="1"/>
</dbReference>
<evidence type="ECO:0000256" key="4">
    <source>
        <dbReference type="ARBA" id="ARBA00023004"/>
    </source>
</evidence>
<evidence type="ECO:0000256" key="7">
    <source>
        <dbReference type="SAM" id="Phobius"/>
    </source>
</evidence>
<dbReference type="GO" id="GO:0004497">
    <property type="term" value="F:monooxygenase activity"/>
    <property type="evidence" value="ECO:0007669"/>
    <property type="project" value="UniProtKB-KW"/>
</dbReference>
<dbReference type="Pfam" id="PF00067">
    <property type="entry name" value="p450"/>
    <property type="match status" value="1"/>
</dbReference>
<dbReference type="STRING" id="1173061.A0A0J9XKQ1"/>
<dbReference type="InterPro" id="IPR001128">
    <property type="entry name" value="Cyt_P450"/>
</dbReference>
<comment type="caution">
    <text evidence="8">The sequence shown here is derived from an EMBL/GenBank/DDBJ whole genome shotgun (WGS) entry which is preliminary data.</text>
</comment>
<dbReference type="PANTHER" id="PTHR24305">
    <property type="entry name" value="CYTOCHROME P450"/>
    <property type="match status" value="1"/>
</dbReference>
<dbReference type="InterPro" id="IPR050121">
    <property type="entry name" value="Cytochrome_P450_monoxygenase"/>
</dbReference>
<dbReference type="CDD" id="cd11059">
    <property type="entry name" value="CYP_fungal"/>
    <property type="match status" value="1"/>
</dbReference>
<keyword evidence="7" id="KW-1133">Transmembrane helix</keyword>
<dbReference type="InterPro" id="IPR002401">
    <property type="entry name" value="Cyt_P450_E_grp-I"/>
</dbReference>
<dbReference type="InterPro" id="IPR017972">
    <property type="entry name" value="Cyt_P450_CS"/>
</dbReference>
<feature type="transmembrane region" description="Helical" evidence="7">
    <location>
        <begin position="12"/>
        <end position="36"/>
    </location>
</feature>
<keyword evidence="7" id="KW-0812">Transmembrane</keyword>
<evidence type="ECO:0000313" key="9">
    <source>
        <dbReference type="Proteomes" id="UP000242525"/>
    </source>
</evidence>
<keyword evidence="3 5" id="KW-0479">Metal-binding</keyword>
<dbReference type="PRINTS" id="PR00385">
    <property type="entry name" value="P450"/>
</dbReference>
<proteinExistence type="inferred from homology"/>
<dbReference type="GO" id="GO:0016705">
    <property type="term" value="F:oxidoreductase activity, acting on paired donors, with incorporation or reduction of molecular oxygen"/>
    <property type="evidence" value="ECO:0007669"/>
    <property type="project" value="InterPro"/>
</dbReference>
<evidence type="ECO:0000256" key="5">
    <source>
        <dbReference type="PIRSR" id="PIRSR602401-1"/>
    </source>
</evidence>
<organism evidence="8 9">
    <name type="scientific">Geotrichum candidum</name>
    <name type="common">Oospora lactis</name>
    <name type="synonym">Dipodascus geotrichum</name>
    <dbReference type="NCBI Taxonomy" id="1173061"/>
    <lineage>
        <taxon>Eukaryota</taxon>
        <taxon>Fungi</taxon>
        <taxon>Dikarya</taxon>
        <taxon>Ascomycota</taxon>
        <taxon>Saccharomycotina</taxon>
        <taxon>Dipodascomycetes</taxon>
        <taxon>Dipodascales</taxon>
        <taxon>Dipodascaceae</taxon>
        <taxon>Geotrichum</taxon>
    </lineage>
</organism>
<dbReference type="EMBL" id="CCBN010000028">
    <property type="protein sequence ID" value="CDO58003.1"/>
    <property type="molecule type" value="Genomic_DNA"/>
</dbReference>
<evidence type="ECO:0000256" key="1">
    <source>
        <dbReference type="ARBA" id="ARBA00001971"/>
    </source>
</evidence>
<comment type="similarity">
    <text evidence="2 6">Belongs to the cytochrome P450 family.</text>
</comment>
<accession>A0A0J9XKQ1</accession>
<keyword evidence="4 5" id="KW-0408">Iron</keyword>
<feature type="binding site" description="axial binding residue" evidence="5">
    <location>
        <position position="446"/>
    </location>
    <ligand>
        <name>heme</name>
        <dbReference type="ChEBI" id="CHEBI:30413"/>
    </ligand>
    <ligandPart>
        <name>Fe</name>
        <dbReference type="ChEBI" id="CHEBI:18248"/>
    </ligandPart>
</feature>
<dbReference type="SUPFAM" id="SSF48264">
    <property type="entry name" value="Cytochrome P450"/>
    <property type="match status" value="1"/>
</dbReference>
<keyword evidence="5 6" id="KW-0349">Heme</keyword>
<keyword evidence="6" id="KW-0503">Monooxygenase</keyword>
<dbReference type="PROSITE" id="PS00086">
    <property type="entry name" value="CYTOCHROME_P450"/>
    <property type="match status" value="1"/>
</dbReference>
<keyword evidence="9" id="KW-1185">Reference proteome</keyword>
<dbReference type="Gene3D" id="1.10.630.10">
    <property type="entry name" value="Cytochrome P450"/>
    <property type="match status" value="1"/>
</dbReference>
<dbReference type="OrthoDB" id="1470350at2759"/>
<protein>
    <recommendedName>
        <fullName evidence="10">Cytochrome P450 monooxygenase</fullName>
    </recommendedName>
</protein>